<dbReference type="PANTHER" id="PTHR31151">
    <property type="entry name" value="PROLINE-TRNA LIGASE (DUF1680)"/>
    <property type="match status" value="1"/>
</dbReference>
<dbReference type="AlphaFoldDB" id="A0A834GT20"/>
<dbReference type="Proteomes" id="UP000626092">
    <property type="component" value="Unassembled WGS sequence"/>
</dbReference>
<accession>A0A834GT20</accession>
<dbReference type="Gene3D" id="3.40.630.10">
    <property type="entry name" value="Zn peptidases"/>
    <property type="match status" value="1"/>
</dbReference>
<dbReference type="Pfam" id="PF07944">
    <property type="entry name" value="Beta-AFase-like_GH127_cat"/>
    <property type="match status" value="1"/>
</dbReference>
<gene>
    <name evidence="3" type="ORF">RHSIM_Rhsim06G0095700</name>
</gene>
<proteinExistence type="predicted"/>
<reference evidence="3" key="1">
    <citation type="submission" date="2019-11" db="EMBL/GenBank/DDBJ databases">
        <authorList>
            <person name="Liu Y."/>
            <person name="Hou J."/>
            <person name="Li T.-Q."/>
            <person name="Guan C.-H."/>
            <person name="Wu X."/>
            <person name="Wu H.-Z."/>
            <person name="Ling F."/>
            <person name="Zhang R."/>
            <person name="Shi X.-G."/>
            <person name="Ren J.-P."/>
            <person name="Chen E.-F."/>
            <person name="Sun J.-M."/>
        </authorList>
    </citation>
    <scope>NUCLEOTIDE SEQUENCE</scope>
    <source>
        <strain evidence="3">Adult_tree_wgs_1</strain>
        <tissue evidence="3">Leaves</tissue>
    </source>
</reference>
<evidence type="ECO:0000313" key="3">
    <source>
        <dbReference type="EMBL" id="KAF7141175.1"/>
    </source>
</evidence>
<dbReference type="PANTHER" id="PTHR31151:SF0">
    <property type="entry name" value="PROLINE-TRNA LIGASE (DUF1680)"/>
    <property type="match status" value="1"/>
</dbReference>
<organism evidence="3 4">
    <name type="scientific">Rhododendron simsii</name>
    <name type="common">Sims's rhododendron</name>
    <dbReference type="NCBI Taxonomy" id="118357"/>
    <lineage>
        <taxon>Eukaryota</taxon>
        <taxon>Viridiplantae</taxon>
        <taxon>Streptophyta</taxon>
        <taxon>Embryophyta</taxon>
        <taxon>Tracheophyta</taxon>
        <taxon>Spermatophyta</taxon>
        <taxon>Magnoliopsida</taxon>
        <taxon>eudicotyledons</taxon>
        <taxon>Gunneridae</taxon>
        <taxon>Pentapetalae</taxon>
        <taxon>asterids</taxon>
        <taxon>Ericales</taxon>
        <taxon>Ericaceae</taxon>
        <taxon>Ericoideae</taxon>
        <taxon>Rhodoreae</taxon>
        <taxon>Rhododendron</taxon>
    </lineage>
</organism>
<comment type="caution">
    <text evidence="3">The sequence shown here is derived from an EMBL/GenBank/DDBJ whole genome shotgun (WGS) entry which is preliminary data.</text>
</comment>
<dbReference type="InterPro" id="IPR012878">
    <property type="entry name" value="Beta-AFase-like_GH127_cat"/>
</dbReference>
<name>A0A834GT20_RHOSS</name>
<dbReference type="EMBL" id="WJXA01000006">
    <property type="protein sequence ID" value="KAF7141175.1"/>
    <property type="molecule type" value="Genomic_DNA"/>
</dbReference>
<protein>
    <recommendedName>
        <fullName evidence="2">Non-reducing end beta-L-arabinofuranosidase-like GH127 catalytic domain-containing protein</fullName>
    </recommendedName>
</protein>
<keyword evidence="1" id="KW-0732">Signal</keyword>
<keyword evidence="4" id="KW-1185">Reference proteome</keyword>
<feature type="domain" description="Non-reducing end beta-L-arabinofuranosidase-like GH127 catalytic" evidence="2">
    <location>
        <begin position="175"/>
        <end position="229"/>
    </location>
</feature>
<evidence type="ECO:0000256" key="1">
    <source>
        <dbReference type="SAM" id="SignalP"/>
    </source>
</evidence>
<sequence>MFLFHLLHISFPLSADEIDSIEPVGINNCQIVSPKWVTLICWKLGIGKGVQVLRLVEVGSEEDSPVPEAAELASQEHNTNQLVRSQLSSLEIEYAWPFAGTGVVALIGSGFGEKPWLSQGSHGRPYSDEKGTGYLYAFPSELFDRFEAIKPVGHHITPFTSCKTCWAPYFTIHKGDSQHLFLAHLFDKPCPLGLPAIKADDVSDFHANTHIPIVIGSQMRYEVTGDSLYKVNN</sequence>
<feature type="signal peptide" evidence="1">
    <location>
        <begin position="1"/>
        <end position="15"/>
    </location>
</feature>
<evidence type="ECO:0000259" key="2">
    <source>
        <dbReference type="Pfam" id="PF07944"/>
    </source>
</evidence>
<feature type="chain" id="PRO_5032603291" description="Non-reducing end beta-L-arabinofuranosidase-like GH127 catalytic domain-containing protein" evidence="1">
    <location>
        <begin position="16"/>
        <end position="233"/>
    </location>
</feature>
<dbReference type="OrthoDB" id="1737143at2759"/>
<evidence type="ECO:0000313" key="4">
    <source>
        <dbReference type="Proteomes" id="UP000626092"/>
    </source>
</evidence>